<reference evidence="2 3" key="1">
    <citation type="journal article" date="2005" name="Int. J. Syst. Evol. Microbiol.">
        <title>Halobacillus yeomjeoni sp. nov., isolated from a marine solar saltern in Korea.</title>
        <authorList>
            <person name="Yoon J.H."/>
            <person name="Kang S.J."/>
            <person name="Lee C.H."/>
            <person name="Oh H.W."/>
            <person name="Oh T.K."/>
        </authorList>
    </citation>
    <scope>NUCLEOTIDE SEQUENCE [LARGE SCALE GENOMIC DNA]</scope>
    <source>
        <strain evidence="2 3">KCTC 3957</strain>
    </source>
</reference>
<evidence type="ECO:0000259" key="1">
    <source>
        <dbReference type="Pfam" id="PF22316"/>
    </source>
</evidence>
<dbReference type="Pfam" id="PF22316">
    <property type="entry name" value="ABhydrolase-like_N"/>
    <property type="match status" value="1"/>
</dbReference>
<dbReference type="Gene3D" id="3.40.50.1820">
    <property type="entry name" value="alpha/beta hydrolase"/>
    <property type="match status" value="1"/>
</dbReference>
<evidence type="ECO:0000313" key="3">
    <source>
        <dbReference type="Proteomes" id="UP000614490"/>
    </source>
</evidence>
<name>A0A931HUN1_9BACI</name>
<protein>
    <recommendedName>
        <fullName evidence="1">BCE-2095-like N-terminal domain-containing protein</fullName>
    </recommendedName>
</protein>
<dbReference type="Proteomes" id="UP000614490">
    <property type="component" value="Unassembled WGS sequence"/>
</dbReference>
<dbReference type="SUPFAM" id="SSF53474">
    <property type="entry name" value="alpha/beta-Hydrolases"/>
    <property type="match status" value="1"/>
</dbReference>
<dbReference type="EMBL" id="JADZSC010000001">
    <property type="protein sequence ID" value="MBH0229744.1"/>
    <property type="molecule type" value="Genomic_DNA"/>
</dbReference>
<sequence>MASKTFIELQMQVIQLVKQDKHGEALMEIEEAKQWFPERLDRLGHWKANLYAIKGEKEKALFELNEVLEKGLWWNPDLLTSDPELETIKDEDGFKSVVEKCRKIYSKLHQESRSDLIVQGNPESDQVLFALHWKGSNARDFALQWKDDRLIDTYRIGFPQSSQLFSHACYTWDDYELTKRDTRMTFAQFSEEQLQSDFESIIAGASQGGKVSVQMCLDKGMEEFHSFIAIVPAFDVEEMKTLLEDDFDTDVRGCIITGDEDPFYQQALETYHLLIEAGIECKWIVKNGMGHVLPEDLADVIDEAVGFVSEGNMLSNRK</sequence>
<keyword evidence="3" id="KW-1185">Reference proteome</keyword>
<gene>
    <name evidence="2" type="ORF">H0267_05890</name>
</gene>
<comment type="caution">
    <text evidence="2">The sequence shown here is derived from an EMBL/GenBank/DDBJ whole genome shotgun (WGS) entry which is preliminary data.</text>
</comment>
<dbReference type="InterPro" id="IPR054527">
    <property type="entry name" value="BCE_2095-like_N"/>
</dbReference>
<evidence type="ECO:0000313" key="2">
    <source>
        <dbReference type="EMBL" id="MBH0229744.1"/>
    </source>
</evidence>
<organism evidence="2 3">
    <name type="scientific">Halobacillus yeomjeoni</name>
    <dbReference type="NCBI Taxonomy" id="311194"/>
    <lineage>
        <taxon>Bacteria</taxon>
        <taxon>Bacillati</taxon>
        <taxon>Bacillota</taxon>
        <taxon>Bacilli</taxon>
        <taxon>Bacillales</taxon>
        <taxon>Bacillaceae</taxon>
        <taxon>Halobacillus</taxon>
    </lineage>
</organism>
<dbReference type="RefSeq" id="WP_197316337.1">
    <property type="nucleotide sequence ID" value="NZ_JADZSC010000001.1"/>
</dbReference>
<dbReference type="AlphaFoldDB" id="A0A931HUN1"/>
<feature type="domain" description="BCE-2095-like N-terminal" evidence="1">
    <location>
        <begin position="6"/>
        <end position="105"/>
    </location>
</feature>
<proteinExistence type="predicted"/>
<dbReference type="InterPro" id="IPR029058">
    <property type="entry name" value="AB_hydrolase_fold"/>
</dbReference>
<accession>A0A931HUN1</accession>